<sequence length="125" mass="14005">MFQKISAIDATTGSTAKQIETLSSTVTQLVTEVASHKESLRVVATEIQVLQKVTKTLKEEVDECKRYIEVLSNVVPGISDNLEDAVDIAHRLAQRRKDGSHRSIIILFALRRFRDIVWQADSNSP</sequence>
<dbReference type="AlphaFoldDB" id="A0A3N0XUV2"/>
<name>A0A3N0XUV2_ANAGA</name>
<reference evidence="1 2" key="1">
    <citation type="submission" date="2018-10" db="EMBL/GenBank/DDBJ databases">
        <title>Genome assembly for a Yunnan-Guizhou Plateau 3E fish, Anabarilius grahami (Regan), and its evolutionary and genetic applications.</title>
        <authorList>
            <person name="Jiang W."/>
        </authorList>
    </citation>
    <scope>NUCLEOTIDE SEQUENCE [LARGE SCALE GENOMIC DNA]</scope>
    <source>
        <strain evidence="1">AG-KIZ</strain>
        <tissue evidence="1">Muscle</tissue>
    </source>
</reference>
<evidence type="ECO:0000313" key="2">
    <source>
        <dbReference type="Proteomes" id="UP000281406"/>
    </source>
</evidence>
<dbReference type="Proteomes" id="UP000281406">
    <property type="component" value="Unassembled WGS sequence"/>
</dbReference>
<organism evidence="1 2">
    <name type="scientific">Anabarilius grahami</name>
    <name type="common">Kanglang fish</name>
    <name type="synonym">Barilius grahami</name>
    <dbReference type="NCBI Taxonomy" id="495550"/>
    <lineage>
        <taxon>Eukaryota</taxon>
        <taxon>Metazoa</taxon>
        <taxon>Chordata</taxon>
        <taxon>Craniata</taxon>
        <taxon>Vertebrata</taxon>
        <taxon>Euteleostomi</taxon>
        <taxon>Actinopterygii</taxon>
        <taxon>Neopterygii</taxon>
        <taxon>Teleostei</taxon>
        <taxon>Ostariophysi</taxon>
        <taxon>Cypriniformes</taxon>
        <taxon>Xenocyprididae</taxon>
        <taxon>Xenocypridinae</taxon>
        <taxon>Xenocypridinae incertae sedis</taxon>
        <taxon>Anabarilius</taxon>
    </lineage>
</organism>
<keyword evidence="2" id="KW-1185">Reference proteome</keyword>
<proteinExistence type="predicted"/>
<accession>A0A3N0XUV2</accession>
<comment type="caution">
    <text evidence="1">The sequence shown here is derived from an EMBL/GenBank/DDBJ whole genome shotgun (WGS) entry which is preliminary data.</text>
</comment>
<dbReference type="EMBL" id="RJVU01059915">
    <property type="protein sequence ID" value="ROJ62482.1"/>
    <property type="molecule type" value="Genomic_DNA"/>
</dbReference>
<dbReference type="Gene3D" id="1.10.287.950">
    <property type="entry name" value="Methyl-accepting chemotaxis protein"/>
    <property type="match status" value="1"/>
</dbReference>
<protein>
    <submittedName>
        <fullName evidence="1">Uncharacterized protein</fullName>
    </submittedName>
</protein>
<evidence type="ECO:0000313" key="1">
    <source>
        <dbReference type="EMBL" id="ROJ62482.1"/>
    </source>
</evidence>
<gene>
    <name evidence="1" type="ORF">DPX16_21468</name>
</gene>